<feature type="transmembrane region" description="Helical" evidence="4">
    <location>
        <begin position="9"/>
        <end position="27"/>
    </location>
</feature>
<proteinExistence type="inferred from homology"/>
<accession>A0AA36HCS4</accession>
<comment type="similarity">
    <text evidence="1">Belongs to the strictosidine synthase family.</text>
</comment>
<dbReference type="Pfam" id="PF03088">
    <property type="entry name" value="Str_synth"/>
    <property type="match status" value="1"/>
</dbReference>
<keyword evidence="4" id="KW-1133">Transmembrane helix</keyword>
<feature type="domain" description="Strictosidine synthase conserved region" evidence="5">
    <location>
        <begin position="170"/>
        <end position="253"/>
    </location>
</feature>
<evidence type="ECO:0000313" key="6">
    <source>
        <dbReference type="EMBL" id="CAJ0608424.1"/>
    </source>
</evidence>
<dbReference type="EMBL" id="CATQJL010000316">
    <property type="protein sequence ID" value="CAJ0608424.1"/>
    <property type="molecule type" value="Genomic_DNA"/>
</dbReference>
<sequence length="384" mass="43378">MGIKVSQLFLYGALGVLVSWIALYYRYNDDSKITAQQYELPPRPKLEGPMAINDKLKNVEYILKDKIDGPESLLVEGDSIYTGLYDGRVVHIKGDKIVKEVRFTKQTKCGSYETEPICGRPLGIRRLSKKELLVADAYLGIFAVDMQAGTFRNIIKSNIPVEGRLMRFINDVEVLNEDEFVFTDSSSKWDRRHFFHIILEHEATGRILKHKISAGETTVVLDNLFFPNGIQVHPDGKSLLFAELIEARINRYNSETKEVTPFATNLPGFPDNIRPGAGSTLWVGLGGVRHEDALSMIDAGGAFSLIRQLLIDFIPDDWWVKYSHMVKPKHAMVVQLNADGEIVQTLHDVNGVHIQDASQVSQYGDYLYFGSFHSKYIARLRLEG</sequence>
<protein>
    <recommendedName>
        <fullName evidence="5">Strictosidine synthase conserved region domain-containing protein</fullName>
    </recommendedName>
</protein>
<dbReference type="GO" id="GO:0016787">
    <property type="term" value="F:hydrolase activity"/>
    <property type="evidence" value="ECO:0007669"/>
    <property type="project" value="TreeGrafter"/>
</dbReference>
<keyword evidence="7" id="KW-1185">Reference proteome</keyword>
<comment type="caution">
    <text evidence="6">The sequence shown here is derived from an EMBL/GenBank/DDBJ whole genome shotgun (WGS) entry which is preliminary data.</text>
</comment>
<dbReference type="PANTHER" id="PTHR10426">
    <property type="entry name" value="STRICTOSIDINE SYNTHASE-RELATED"/>
    <property type="match status" value="1"/>
</dbReference>
<evidence type="ECO:0000256" key="4">
    <source>
        <dbReference type="SAM" id="Phobius"/>
    </source>
</evidence>
<reference evidence="6" key="1">
    <citation type="submission" date="2023-07" db="EMBL/GenBank/DDBJ databases">
        <authorList>
            <consortium name="CYATHOMIX"/>
        </authorList>
    </citation>
    <scope>NUCLEOTIDE SEQUENCE</scope>
    <source>
        <strain evidence="6">N/A</strain>
    </source>
</reference>
<dbReference type="GO" id="GO:0012505">
    <property type="term" value="C:endomembrane system"/>
    <property type="evidence" value="ECO:0007669"/>
    <property type="project" value="TreeGrafter"/>
</dbReference>
<evidence type="ECO:0000256" key="3">
    <source>
        <dbReference type="ARBA" id="ARBA00023180"/>
    </source>
</evidence>
<keyword evidence="4" id="KW-0812">Transmembrane</keyword>
<dbReference type="Gene3D" id="2.120.10.30">
    <property type="entry name" value="TolB, C-terminal domain"/>
    <property type="match status" value="1"/>
</dbReference>
<dbReference type="PANTHER" id="PTHR10426:SF88">
    <property type="entry name" value="ADIPOCYTE PLASMA MEMBRANE-ASSOCIATED PROTEIN HEMOMUCIN-RELATED"/>
    <property type="match status" value="1"/>
</dbReference>
<keyword evidence="2" id="KW-0597">Phosphoprotein</keyword>
<dbReference type="AlphaFoldDB" id="A0AA36HCS4"/>
<evidence type="ECO:0000256" key="1">
    <source>
        <dbReference type="ARBA" id="ARBA00009191"/>
    </source>
</evidence>
<evidence type="ECO:0000313" key="7">
    <source>
        <dbReference type="Proteomes" id="UP001176961"/>
    </source>
</evidence>
<dbReference type="InterPro" id="IPR011042">
    <property type="entry name" value="6-blade_b-propeller_TolB-like"/>
</dbReference>
<dbReference type="Proteomes" id="UP001176961">
    <property type="component" value="Unassembled WGS sequence"/>
</dbReference>
<evidence type="ECO:0000256" key="2">
    <source>
        <dbReference type="ARBA" id="ARBA00022553"/>
    </source>
</evidence>
<evidence type="ECO:0000259" key="5">
    <source>
        <dbReference type="Pfam" id="PF03088"/>
    </source>
</evidence>
<gene>
    <name evidence="6" type="ORF">CYNAS_LOCUS20407</name>
</gene>
<dbReference type="SUPFAM" id="SSF63829">
    <property type="entry name" value="Calcium-dependent phosphotriesterase"/>
    <property type="match status" value="1"/>
</dbReference>
<dbReference type="Pfam" id="PF20067">
    <property type="entry name" value="SSL_N"/>
    <property type="match status" value="1"/>
</dbReference>
<keyword evidence="4" id="KW-0472">Membrane</keyword>
<keyword evidence="3" id="KW-0325">Glycoprotein</keyword>
<name>A0AA36HCS4_CYLNA</name>
<organism evidence="6 7">
    <name type="scientific">Cylicocyclus nassatus</name>
    <name type="common">Nematode worm</name>
    <dbReference type="NCBI Taxonomy" id="53992"/>
    <lineage>
        <taxon>Eukaryota</taxon>
        <taxon>Metazoa</taxon>
        <taxon>Ecdysozoa</taxon>
        <taxon>Nematoda</taxon>
        <taxon>Chromadorea</taxon>
        <taxon>Rhabditida</taxon>
        <taxon>Rhabditina</taxon>
        <taxon>Rhabditomorpha</taxon>
        <taxon>Strongyloidea</taxon>
        <taxon>Strongylidae</taxon>
        <taxon>Cylicocyclus</taxon>
    </lineage>
</organism>
<dbReference type="InterPro" id="IPR018119">
    <property type="entry name" value="Strictosidine_synth_cons-reg"/>
</dbReference>